<feature type="compositionally biased region" description="Basic and acidic residues" evidence="1">
    <location>
        <begin position="196"/>
        <end position="238"/>
    </location>
</feature>
<feature type="non-terminal residue" evidence="2">
    <location>
        <position position="277"/>
    </location>
</feature>
<feature type="region of interest" description="Disordered" evidence="1">
    <location>
        <begin position="1"/>
        <end position="265"/>
    </location>
</feature>
<feature type="compositionally biased region" description="Polar residues" evidence="1">
    <location>
        <begin position="49"/>
        <end position="58"/>
    </location>
</feature>
<feature type="compositionally biased region" description="Basic and acidic residues" evidence="1">
    <location>
        <begin position="111"/>
        <end position="123"/>
    </location>
</feature>
<dbReference type="AlphaFoldDB" id="A0A0B7ADB0"/>
<feature type="compositionally biased region" description="Polar residues" evidence="1">
    <location>
        <begin position="96"/>
        <end position="107"/>
    </location>
</feature>
<accession>A0A0B7ADB0</accession>
<sequence length="277" mass="31186">MAQGFDNAKASTDIKHLLKISEISQDGVEDVKKNRNTKRTENTKILERNYSTQYSQHSKNPDKSSNKHINSNGNALLDSVESSSPDLAGTMHQSHRGSTSSNLSQSVPALKNKDHNNTKHSEIKSPSSAPFQKRSSENLESLEVVNSNRRVPSGFKNKKMPGESEVRNSTDSSNIVRKESNSFHSRNSSSAKNYKKNNESFRSGDDRAESAEKFRNRDFYKNDYEVNKSQIRRNEGSDIQKPAEMQSNSANDSKLHSTDPKDEELTKEFLLMLEENG</sequence>
<dbReference type="EMBL" id="HACG01031151">
    <property type="protein sequence ID" value="CEK78016.1"/>
    <property type="molecule type" value="Transcribed_RNA"/>
</dbReference>
<reference evidence="2" key="1">
    <citation type="submission" date="2014-12" db="EMBL/GenBank/DDBJ databases">
        <title>Insight into the proteome of Arion vulgaris.</title>
        <authorList>
            <person name="Aradska J."/>
            <person name="Bulat T."/>
            <person name="Smidak R."/>
            <person name="Sarate P."/>
            <person name="Gangsoo J."/>
            <person name="Sialana F."/>
            <person name="Bilban M."/>
            <person name="Lubec G."/>
        </authorList>
    </citation>
    <scope>NUCLEOTIDE SEQUENCE</scope>
    <source>
        <tissue evidence="2">Skin</tissue>
    </source>
</reference>
<feature type="compositionally biased region" description="Polar residues" evidence="1">
    <location>
        <begin position="67"/>
        <end position="85"/>
    </location>
</feature>
<protein>
    <submittedName>
        <fullName evidence="2">Uncharacterized protein</fullName>
    </submittedName>
</protein>
<evidence type="ECO:0000256" key="1">
    <source>
        <dbReference type="SAM" id="MobiDB-lite"/>
    </source>
</evidence>
<name>A0A0B7ADB0_9EUPU</name>
<feature type="compositionally biased region" description="Basic and acidic residues" evidence="1">
    <location>
        <begin position="29"/>
        <end position="47"/>
    </location>
</feature>
<feature type="compositionally biased region" description="Basic and acidic residues" evidence="1">
    <location>
        <begin position="253"/>
        <end position="265"/>
    </location>
</feature>
<gene>
    <name evidence="2" type="primary">ORF107857</name>
</gene>
<feature type="compositionally biased region" description="Low complexity" evidence="1">
    <location>
        <begin position="182"/>
        <end position="192"/>
    </location>
</feature>
<proteinExistence type="predicted"/>
<evidence type="ECO:0000313" key="2">
    <source>
        <dbReference type="EMBL" id="CEK78016.1"/>
    </source>
</evidence>
<organism evidence="2">
    <name type="scientific">Arion vulgaris</name>
    <dbReference type="NCBI Taxonomy" id="1028688"/>
    <lineage>
        <taxon>Eukaryota</taxon>
        <taxon>Metazoa</taxon>
        <taxon>Spiralia</taxon>
        <taxon>Lophotrochozoa</taxon>
        <taxon>Mollusca</taxon>
        <taxon>Gastropoda</taxon>
        <taxon>Heterobranchia</taxon>
        <taxon>Euthyneura</taxon>
        <taxon>Panpulmonata</taxon>
        <taxon>Eupulmonata</taxon>
        <taxon>Stylommatophora</taxon>
        <taxon>Helicina</taxon>
        <taxon>Arionoidea</taxon>
        <taxon>Arionidae</taxon>
        <taxon>Arion</taxon>
    </lineage>
</organism>